<proteinExistence type="predicted"/>
<evidence type="ECO:0000313" key="4">
    <source>
        <dbReference type="Proteomes" id="UP000583929"/>
    </source>
</evidence>
<name>A0A7J6FZ03_CANSA</name>
<dbReference type="Proteomes" id="UP000525078">
    <property type="component" value="Unassembled WGS sequence"/>
</dbReference>
<reference evidence="3 4" key="1">
    <citation type="journal article" date="2020" name="bioRxiv">
        <title>Sequence and annotation of 42 cannabis genomes reveals extensive copy number variation in cannabinoid synthesis and pathogen resistance genes.</title>
        <authorList>
            <person name="Mckernan K.J."/>
            <person name="Helbert Y."/>
            <person name="Kane L.T."/>
            <person name="Ebling H."/>
            <person name="Zhang L."/>
            <person name="Liu B."/>
            <person name="Eaton Z."/>
            <person name="Mclaughlin S."/>
            <person name="Kingan S."/>
            <person name="Baybayan P."/>
            <person name="Concepcion G."/>
            <person name="Jordan M."/>
            <person name="Riva A."/>
            <person name="Barbazuk W."/>
            <person name="Harkins T."/>
        </authorList>
    </citation>
    <scope>NUCLEOTIDE SEQUENCE [LARGE SCALE GENOMIC DNA]</scope>
    <source>
        <strain evidence="3 4">cv. Jamaican Lion 4</strain>
        <strain evidence="2">Father</strain>
        <strain evidence="1">Mother</strain>
        <tissue evidence="2">Leaf</tissue>
    </source>
</reference>
<protein>
    <submittedName>
        <fullName evidence="2">Uncharacterized protein</fullName>
    </submittedName>
</protein>
<evidence type="ECO:0000313" key="3">
    <source>
        <dbReference type="Proteomes" id="UP000525078"/>
    </source>
</evidence>
<organism evidence="2 4">
    <name type="scientific">Cannabis sativa</name>
    <name type="common">Hemp</name>
    <name type="synonym">Marijuana</name>
    <dbReference type="NCBI Taxonomy" id="3483"/>
    <lineage>
        <taxon>Eukaryota</taxon>
        <taxon>Viridiplantae</taxon>
        <taxon>Streptophyta</taxon>
        <taxon>Embryophyta</taxon>
        <taxon>Tracheophyta</taxon>
        <taxon>Spermatophyta</taxon>
        <taxon>Magnoliopsida</taxon>
        <taxon>eudicotyledons</taxon>
        <taxon>Gunneridae</taxon>
        <taxon>Pentapetalae</taxon>
        <taxon>rosids</taxon>
        <taxon>fabids</taxon>
        <taxon>Rosales</taxon>
        <taxon>Cannabaceae</taxon>
        <taxon>Cannabis</taxon>
    </lineage>
</organism>
<evidence type="ECO:0000313" key="2">
    <source>
        <dbReference type="EMBL" id="KAF4374949.1"/>
    </source>
</evidence>
<keyword evidence="4" id="KW-1185">Reference proteome</keyword>
<dbReference type="EMBL" id="JAATIP010000218">
    <property type="protein sequence ID" value="KAF4359250.1"/>
    <property type="molecule type" value="Genomic_DNA"/>
</dbReference>
<accession>A0A7J6FZ03</accession>
<gene>
    <name evidence="1" type="ORF">F8388_005359</name>
    <name evidence="2" type="ORF">G4B88_004700</name>
</gene>
<dbReference type="AlphaFoldDB" id="A0A7J6FZ03"/>
<evidence type="ECO:0000313" key="1">
    <source>
        <dbReference type="EMBL" id="KAF4359250.1"/>
    </source>
</evidence>
<dbReference type="Proteomes" id="UP000583929">
    <property type="component" value="Unassembled WGS sequence"/>
</dbReference>
<sequence>MEWNGRHITLYLALSNSTELNTIVGEGSGFGSKVRVRGPVQAWSRGLRPASRAESGAGAIYGSRVRGWGWGWGLGPVPRLALGQGWDIGDWQWQTHPPNLDNDILPL</sequence>
<comment type="caution">
    <text evidence="2">The sequence shown here is derived from an EMBL/GenBank/DDBJ whole genome shotgun (WGS) entry which is preliminary data.</text>
</comment>
<dbReference type="EMBL" id="JAATIQ010000165">
    <property type="protein sequence ID" value="KAF4374949.1"/>
    <property type="molecule type" value="Genomic_DNA"/>
</dbReference>